<reference evidence="2 3" key="1">
    <citation type="submission" date="2020-08" db="EMBL/GenBank/DDBJ databases">
        <title>Genomic Encyclopedia of Type Strains, Phase IV (KMG-V): Genome sequencing to study the core and pangenomes of soil and plant-associated prokaryotes.</title>
        <authorList>
            <person name="Whitman W."/>
        </authorList>
    </citation>
    <scope>NUCLEOTIDE SEQUENCE [LARGE SCALE GENOMIC DNA]</scope>
    <source>
        <strain evidence="2 3">M2T3</strain>
    </source>
</reference>
<accession>A0A7X0IZQ8</accession>
<proteinExistence type="predicted"/>
<protein>
    <submittedName>
        <fullName evidence="2">Uncharacterized protein</fullName>
    </submittedName>
</protein>
<gene>
    <name evidence="2" type="ORF">HDF25_000178</name>
</gene>
<dbReference type="AlphaFoldDB" id="A0A7X0IZQ8"/>
<organism evidence="2 3">
    <name type="scientific">Pedobacter cryoconitis</name>
    <dbReference type="NCBI Taxonomy" id="188932"/>
    <lineage>
        <taxon>Bacteria</taxon>
        <taxon>Pseudomonadati</taxon>
        <taxon>Bacteroidota</taxon>
        <taxon>Sphingobacteriia</taxon>
        <taxon>Sphingobacteriales</taxon>
        <taxon>Sphingobacteriaceae</taxon>
        <taxon>Pedobacter</taxon>
    </lineage>
</organism>
<dbReference type="EMBL" id="JACHCC010000001">
    <property type="protein sequence ID" value="MBB6498054.1"/>
    <property type="molecule type" value="Genomic_DNA"/>
</dbReference>
<evidence type="ECO:0000313" key="2">
    <source>
        <dbReference type="EMBL" id="MBB6498054.1"/>
    </source>
</evidence>
<comment type="caution">
    <text evidence="2">The sequence shown here is derived from an EMBL/GenBank/DDBJ whole genome shotgun (WGS) entry which is preliminary data.</text>
</comment>
<keyword evidence="1" id="KW-0472">Membrane</keyword>
<name>A0A7X0IZQ8_9SPHI</name>
<sequence length="54" mass="6103">MIRYLLYIDPGTGSLLYQAILSAVLTLSVFGSKLKMLFVHIFRSIKAKKGNKEE</sequence>
<keyword evidence="1" id="KW-0812">Transmembrane</keyword>
<evidence type="ECO:0000313" key="3">
    <source>
        <dbReference type="Proteomes" id="UP000521017"/>
    </source>
</evidence>
<keyword evidence="1" id="KW-1133">Transmembrane helix</keyword>
<evidence type="ECO:0000256" key="1">
    <source>
        <dbReference type="SAM" id="Phobius"/>
    </source>
</evidence>
<dbReference type="Proteomes" id="UP000521017">
    <property type="component" value="Unassembled WGS sequence"/>
</dbReference>
<feature type="transmembrane region" description="Helical" evidence="1">
    <location>
        <begin position="20"/>
        <end position="42"/>
    </location>
</feature>